<dbReference type="Gene3D" id="1.20.58.1040">
    <property type="match status" value="1"/>
</dbReference>
<keyword evidence="1 3" id="KW-0732">Signal</keyword>
<comment type="caution">
    <text evidence="5">The sequence shown here is derived from an EMBL/GenBank/DDBJ whole genome shotgun (WGS) entry which is preliminary data.</text>
</comment>
<protein>
    <recommendedName>
        <fullName evidence="4">X8 domain-containing protein</fullName>
    </recommendedName>
</protein>
<dbReference type="EMBL" id="LFYR01001279">
    <property type="protein sequence ID" value="KMZ63029.1"/>
    <property type="molecule type" value="Genomic_DNA"/>
</dbReference>
<feature type="domain" description="X8" evidence="4">
    <location>
        <begin position="35"/>
        <end position="119"/>
    </location>
</feature>
<dbReference type="Pfam" id="PF07983">
    <property type="entry name" value="X8"/>
    <property type="match status" value="1"/>
</dbReference>
<proteinExistence type="predicted"/>
<evidence type="ECO:0000256" key="2">
    <source>
        <dbReference type="ARBA" id="ARBA00023157"/>
    </source>
</evidence>
<dbReference type="InterPro" id="IPR012946">
    <property type="entry name" value="X8"/>
</dbReference>
<evidence type="ECO:0000313" key="6">
    <source>
        <dbReference type="Proteomes" id="UP000036987"/>
    </source>
</evidence>
<dbReference type="OrthoDB" id="417697at2759"/>
<dbReference type="SMART" id="SM00768">
    <property type="entry name" value="X8"/>
    <property type="match status" value="1"/>
</dbReference>
<dbReference type="AlphaFoldDB" id="A0A0K9P227"/>
<dbReference type="PANTHER" id="PTHR31044:SF47">
    <property type="entry name" value="CARBOHYDRATE-BINDING X8 DOMAIN SUPERFAMILY PROTEIN"/>
    <property type="match status" value="1"/>
</dbReference>
<dbReference type="Proteomes" id="UP000036987">
    <property type="component" value="Unassembled WGS sequence"/>
</dbReference>
<organism evidence="5 6">
    <name type="scientific">Zostera marina</name>
    <name type="common">Eelgrass</name>
    <dbReference type="NCBI Taxonomy" id="29655"/>
    <lineage>
        <taxon>Eukaryota</taxon>
        <taxon>Viridiplantae</taxon>
        <taxon>Streptophyta</taxon>
        <taxon>Embryophyta</taxon>
        <taxon>Tracheophyta</taxon>
        <taxon>Spermatophyta</taxon>
        <taxon>Magnoliopsida</taxon>
        <taxon>Liliopsida</taxon>
        <taxon>Zosteraceae</taxon>
        <taxon>Zostera</taxon>
    </lineage>
</organism>
<dbReference type="InterPro" id="IPR044788">
    <property type="entry name" value="X8_dom_prot"/>
</dbReference>
<keyword evidence="2" id="KW-1015">Disulfide bond</keyword>
<accession>A0A0K9P227</accession>
<name>A0A0K9P227_ZOSMR</name>
<dbReference type="PANTHER" id="PTHR31044">
    <property type="entry name" value="BETA-1,3 GLUCANASE"/>
    <property type="match status" value="1"/>
</dbReference>
<evidence type="ECO:0000313" key="5">
    <source>
        <dbReference type="EMBL" id="KMZ63029.1"/>
    </source>
</evidence>
<sequence length="191" mass="19852">MGCGSSVGIVVVAFSMVAMTAVVVEADDGHTSTGSWCIARSESTDKSLQTALDYVCGAGADCLPIQQNGLCYLPNTLQAHASYAFNSYYQKSNYAPGACDFAATATITITNPSYGSCTYPSSPRSAGGGDVINPPPRPTVVSTAPLTNSTNGRVFGPVTTDTSGSGSAIKSRRNSLVLLFLLLSFYFGSWD</sequence>
<evidence type="ECO:0000259" key="4">
    <source>
        <dbReference type="SMART" id="SM00768"/>
    </source>
</evidence>
<feature type="chain" id="PRO_5005527567" description="X8 domain-containing protein" evidence="3">
    <location>
        <begin position="27"/>
        <end position="191"/>
    </location>
</feature>
<evidence type="ECO:0000256" key="3">
    <source>
        <dbReference type="SAM" id="SignalP"/>
    </source>
</evidence>
<reference evidence="6" key="1">
    <citation type="journal article" date="2016" name="Nature">
        <title>The genome of the seagrass Zostera marina reveals angiosperm adaptation to the sea.</title>
        <authorList>
            <person name="Olsen J.L."/>
            <person name="Rouze P."/>
            <person name="Verhelst B."/>
            <person name="Lin Y.-C."/>
            <person name="Bayer T."/>
            <person name="Collen J."/>
            <person name="Dattolo E."/>
            <person name="De Paoli E."/>
            <person name="Dittami S."/>
            <person name="Maumus F."/>
            <person name="Michel G."/>
            <person name="Kersting A."/>
            <person name="Lauritano C."/>
            <person name="Lohaus R."/>
            <person name="Toepel M."/>
            <person name="Tonon T."/>
            <person name="Vanneste K."/>
            <person name="Amirebrahimi M."/>
            <person name="Brakel J."/>
            <person name="Bostroem C."/>
            <person name="Chovatia M."/>
            <person name="Grimwood J."/>
            <person name="Jenkins J.W."/>
            <person name="Jueterbock A."/>
            <person name="Mraz A."/>
            <person name="Stam W.T."/>
            <person name="Tice H."/>
            <person name="Bornberg-Bauer E."/>
            <person name="Green P.J."/>
            <person name="Pearson G.A."/>
            <person name="Procaccini G."/>
            <person name="Duarte C.M."/>
            <person name="Schmutz J."/>
            <person name="Reusch T.B.H."/>
            <person name="Van de Peer Y."/>
        </authorList>
    </citation>
    <scope>NUCLEOTIDE SEQUENCE [LARGE SCALE GENOMIC DNA]</scope>
    <source>
        <strain evidence="6">cv. Finnish</strain>
    </source>
</reference>
<dbReference type="FunFam" id="1.20.58.1040:FF:000003">
    <property type="entry name" value="glucan endo-1,3-beta-glucosidase 7"/>
    <property type="match status" value="1"/>
</dbReference>
<evidence type="ECO:0000256" key="1">
    <source>
        <dbReference type="ARBA" id="ARBA00022729"/>
    </source>
</evidence>
<feature type="signal peptide" evidence="3">
    <location>
        <begin position="1"/>
        <end position="26"/>
    </location>
</feature>
<dbReference type="STRING" id="29655.A0A0K9P227"/>
<dbReference type="OMA" id="YCICNSA"/>
<keyword evidence="6" id="KW-1185">Reference proteome</keyword>
<dbReference type="GO" id="GO:0009506">
    <property type="term" value="C:plasmodesma"/>
    <property type="evidence" value="ECO:0007669"/>
    <property type="project" value="UniProtKB-ARBA"/>
</dbReference>
<gene>
    <name evidence="5" type="ORF">ZOSMA_42G00690</name>
</gene>